<dbReference type="SUPFAM" id="SSF53335">
    <property type="entry name" value="S-adenosyl-L-methionine-dependent methyltransferases"/>
    <property type="match status" value="1"/>
</dbReference>
<dbReference type="CDD" id="cd02440">
    <property type="entry name" value="AdoMet_MTases"/>
    <property type="match status" value="1"/>
</dbReference>
<feature type="region of interest" description="Disordered" evidence="3">
    <location>
        <begin position="1"/>
        <end position="21"/>
    </location>
</feature>
<gene>
    <name evidence="4" type="ORF">AAGV28_08085</name>
</gene>
<dbReference type="PANTHER" id="PTHR43542:SF1">
    <property type="entry name" value="METHYLTRANSFERASE"/>
    <property type="match status" value="1"/>
</dbReference>
<proteinExistence type="predicted"/>
<evidence type="ECO:0000256" key="1">
    <source>
        <dbReference type="ARBA" id="ARBA00022603"/>
    </source>
</evidence>
<dbReference type="Proteomes" id="UP001574169">
    <property type="component" value="Unassembled WGS sequence"/>
</dbReference>
<dbReference type="GO" id="GO:0032259">
    <property type="term" value="P:methylation"/>
    <property type="evidence" value="ECO:0007669"/>
    <property type="project" value="UniProtKB-KW"/>
</dbReference>
<keyword evidence="2" id="KW-0808">Transferase</keyword>
<evidence type="ECO:0000313" key="4">
    <source>
        <dbReference type="EMBL" id="MFA9191326.1"/>
    </source>
</evidence>
<comment type="caution">
    <text evidence="4">The sequence shown here is derived from an EMBL/GenBank/DDBJ whole genome shotgun (WGS) entry which is preliminary data.</text>
</comment>
<dbReference type="PIRSF" id="PIRSF004553">
    <property type="entry name" value="CHP00095"/>
    <property type="match status" value="1"/>
</dbReference>
<dbReference type="Gene3D" id="3.40.50.150">
    <property type="entry name" value="Vaccinia Virus protein VP39"/>
    <property type="match status" value="1"/>
</dbReference>
<dbReference type="InterPro" id="IPR004398">
    <property type="entry name" value="RNA_MeTrfase_RsmD"/>
</dbReference>
<dbReference type="InterPro" id="IPR002052">
    <property type="entry name" value="DNA_methylase_N6_adenine_CS"/>
</dbReference>
<dbReference type="RefSeq" id="WP_373406313.1">
    <property type="nucleotide sequence ID" value="NZ_JBCFQL010000007.1"/>
</dbReference>
<keyword evidence="5" id="KW-1185">Reference proteome</keyword>
<protein>
    <submittedName>
        <fullName evidence="4">RsmD family RNA methyltransferase</fullName>
    </submittedName>
</protein>
<keyword evidence="1 4" id="KW-0489">Methyltransferase</keyword>
<dbReference type="Pfam" id="PF03602">
    <property type="entry name" value="Cons_hypoth95"/>
    <property type="match status" value="1"/>
</dbReference>
<evidence type="ECO:0000256" key="2">
    <source>
        <dbReference type="ARBA" id="ARBA00022679"/>
    </source>
</evidence>
<evidence type="ECO:0000313" key="5">
    <source>
        <dbReference type="Proteomes" id="UP001574169"/>
    </source>
</evidence>
<sequence>MRIISGKYKGRRISPPKGLPVRPTTDMSKEALFNVLNNHFSFDGLKVLDLFAGTGNISYEFASRGSSPITSVDGDFGCVNFIKKTASEYDFPIAATKSDVFKFLEKCNASFDIVFADPPYGLDQATFEKVVLLVFERNILNEEGMMVIEHSKYTKLSHMANFSFQKIYGGSIFSFFEFESEQEVEGDSLENDGDEE</sequence>
<organism evidence="4 5">
    <name type="scientific">Flavobacterium zubiriense</name>
    <dbReference type="NCBI Taxonomy" id="3138075"/>
    <lineage>
        <taxon>Bacteria</taxon>
        <taxon>Pseudomonadati</taxon>
        <taxon>Bacteroidota</taxon>
        <taxon>Flavobacteriia</taxon>
        <taxon>Flavobacteriales</taxon>
        <taxon>Flavobacteriaceae</taxon>
        <taxon>Flavobacterium</taxon>
    </lineage>
</organism>
<name>A0ABV4TEE6_9FLAO</name>
<reference evidence="4 5" key="1">
    <citation type="submission" date="2024-04" db="EMBL/GenBank/DDBJ databases">
        <title>New Clade of Flavobacterium.</title>
        <authorList>
            <person name="Matos L."/>
            <person name="Proenca D.N."/>
            <person name="Fransisco R.M."/>
            <person name="Chung A.P."/>
            <person name="Maccario L."/>
            <person name="Sorensen S.J."/>
            <person name="Morais P.V."/>
        </authorList>
    </citation>
    <scope>NUCLEOTIDE SEQUENCE [LARGE SCALE GENOMIC DNA]</scope>
    <source>
        <strain evidence="4 5">FZUC8N2.13</strain>
    </source>
</reference>
<dbReference type="PANTHER" id="PTHR43542">
    <property type="entry name" value="METHYLTRANSFERASE"/>
    <property type="match status" value="1"/>
</dbReference>
<dbReference type="GO" id="GO:0008168">
    <property type="term" value="F:methyltransferase activity"/>
    <property type="evidence" value="ECO:0007669"/>
    <property type="project" value="UniProtKB-KW"/>
</dbReference>
<dbReference type="InterPro" id="IPR029063">
    <property type="entry name" value="SAM-dependent_MTases_sf"/>
</dbReference>
<accession>A0ABV4TEE6</accession>
<dbReference type="PROSITE" id="PS00092">
    <property type="entry name" value="N6_MTASE"/>
    <property type="match status" value="1"/>
</dbReference>
<dbReference type="EMBL" id="JBCFQL010000007">
    <property type="protein sequence ID" value="MFA9191326.1"/>
    <property type="molecule type" value="Genomic_DNA"/>
</dbReference>
<evidence type="ECO:0000256" key="3">
    <source>
        <dbReference type="SAM" id="MobiDB-lite"/>
    </source>
</evidence>